<sequence length="314" mass="33970">MKMFARLTILLPLVLALISFVLSMLALFAGRQQGFMEDYAVVRVNTSMIGHNLIGPNTDRGKTGGDKKGGILGDIQGWWDDAKDGARDKINEATGHIADKLAQKIGISQWYSLHVMDFCEGMYMPSATALSAGLNVTSCTTSSLDKRLNLTALLDHELSVGPIKLNLADIQWPDSVQDSIDTLNSALLALFIIFVLGAGFSGLSALATVFALWKPELRRVILVNFTLASLGFFSILIGSALAAIAANKGAAKINEKGGKIGLTAERGTKFSIISWIATVFMAVVTLFWVGKFFASRREAKKELTEEKSRSYNAS</sequence>
<evidence type="ECO:0000313" key="3">
    <source>
        <dbReference type="Proteomes" id="UP000078544"/>
    </source>
</evidence>
<dbReference type="EMBL" id="AZGY01000021">
    <property type="protein sequence ID" value="KZZ90427.1"/>
    <property type="molecule type" value="Genomic_DNA"/>
</dbReference>
<feature type="transmembrane region" description="Helical" evidence="1">
    <location>
        <begin position="272"/>
        <end position="294"/>
    </location>
</feature>
<dbReference type="STRING" id="1081109.A0A167XSS9"/>
<evidence type="ECO:0000313" key="2">
    <source>
        <dbReference type="EMBL" id="KZZ90427.1"/>
    </source>
</evidence>
<organism evidence="2 3">
    <name type="scientific">Moelleriella libera RCEF 2490</name>
    <dbReference type="NCBI Taxonomy" id="1081109"/>
    <lineage>
        <taxon>Eukaryota</taxon>
        <taxon>Fungi</taxon>
        <taxon>Dikarya</taxon>
        <taxon>Ascomycota</taxon>
        <taxon>Pezizomycotina</taxon>
        <taxon>Sordariomycetes</taxon>
        <taxon>Hypocreomycetidae</taxon>
        <taxon>Hypocreales</taxon>
        <taxon>Clavicipitaceae</taxon>
        <taxon>Moelleriella</taxon>
    </lineage>
</organism>
<dbReference type="GO" id="GO:0031505">
    <property type="term" value="P:fungal-type cell wall organization"/>
    <property type="evidence" value="ECO:0007669"/>
    <property type="project" value="TreeGrafter"/>
</dbReference>
<name>A0A167XSS9_9HYPO</name>
<evidence type="ECO:0000256" key="1">
    <source>
        <dbReference type="SAM" id="Phobius"/>
    </source>
</evidence>
<dbReference type="InterPro" id="IPR052413">
    <property type="entry name" value="SUR7_domain"/>
</dbReference>
<dbReference type="PANTHER" id="PTHR28019:SF7">
    <property type="entry name" value="SUR7 PROTEIN"/>
    <property type="match status" value="1"/>
</dbReference>
<dbReference type="Pfam" id="PF06687">
    <property type="entry name" value="SUR7"/>
    <property type="match status" value="1"/>
</dbReference>
<reference evidence="2 3" key="1">
    <citation type="journal article" date="2016" name="Genome Biol. Evol.">
        <title>Divergent and convergent evolution of fungal pathogenicity.</title>
        <authorList>
            <person name="Shang Y."/>
            <person name="Xiao G."/>
            <person name="Zheng P."/>
            <person name="Cen K."/>
            <person name="Zhan S."/>
            <person name="Wang C."/>
        </authorList>
    </citation>
    <scope>NUCLEOTIDE SEQUENCE [LARGE SCALE GENOMIC DNA]</scope>
    <source>
        <strain evidence="2 3">RCEF 2490</strain>
    </source>
</reference>
<proteinExistence type="predicted"/>
<gene>
    <name evidence="2" type="ORF">AAL_07113</name>
</gene>
<feature type="transmembrane region" description="Helical" evidence="1">
    <location>
        <begin position="187"/>
        <end position="213"/>
    </location>
</feature>
<keyword evidence="3" id="KW-1185">Reference proteome</keyword>
<dbReference type="AlphaFoldDB" id="A0A167XSS9"/>
<comment type="caution">
    <text evidence="2">The sequence shown here is derived from an EMBL/GenBank/DDBJ whole genome shotgun (WGS) entry which is preliminary data.</text>
</comment>
<dbReference type="Proteomes" id="UP000078544">
    <property type="component" value="Unassembled WGS sequence"/>
</dbReference>
<feature type="transmembrane region" description="Helical" evidence="1">
    <location>
        <begin position="220"/>
        <end position="246"/>
    </location>
</feature>
<keyword evidence="1" id="KW-1133">Transmembrane helix</keyword>
<keyword evidence="1" id="KW-0472">Membrane</keyword>
<dbReference type="InterPro" id="IPR009571">
    <property type="entry name" value="SUR7/Rim9-like_fungi"/>
</dbReference>
<dbReference type="OrthoDB" id="4159154at2759"/>
<accession>A0A167XSS9</accession>
<protein>
    <submittedName>
        <fullName evidence="2">Actin cortical patch SUR7/pH-response regulator PalI</fullName>
    </submittedName>
</protein>
<keyword evidence="1" id="KW-0812">Transmembrane</keyword>
<dbReference type="PANTHER" id="PTHR28019">
    <property type="entry name" value="CELL MEMBRANE PROTEIN YLR413W-RELATED"/>
    <property type="match status" value="1"/>
</dbReference>
<dbReference type="GO" id="GO:0005886">
    <property type="term" value="C:plasma membrane"/>
    <property type="evidence" value="ECO:0007669"/>
    <property type="project" value="InterPro"/>
</dbReference>
<dbReference type="GO" id="GO:0051285">
    <property type="term" value="C:cell cortex of cell tip"/>
    <property type="evidence" value="ECO:0007669"/>
    <property type="project" value="TreeGrafter"/>
</dbReference>